<dbReference type="RefSeq" id="WP_162311340.1">
    <property type="nucleotide sequence ID" value="NZ_JACHGU010000001.1"/>
</dbReference>
<accession>A0A7V8GLQ8</accession>
<organism evidence="2 3">
    <name type="scientific">Pseudoxanthomonas broegbernensis</name>
    <dbReference type="NCBI Taxonomy" id="83619"/>
    <lineage>
        <taxon>Bacteria</taxon>
        <taxon>Pseudomonadati</taxon>
        <taxon>Pseudomonadota</taxon>
        <taxon>Gammaproteobacteria</taxon>
        <taxon>Lysobacterales</taxon>
        <taxon>Lysobacteraceae</taxon>
        <taxon>Pseudoxanthomonas</taxon>
    </lineage>
</organism>
<dbReference type="SUPFAM" id="SSF63829">
    <property type="entry name" value="Calcium-dependent phosphotriesterase"/>
    <property type="match status" value="1"/>
</dbReference>
<dbReference type="Gene3D" id="2.130.10.10">
    <property type="entry name" value="YVTN repeat-like/Quinoprotein amine dehydrogenase"/>
    <property type="match status" value="1"/>
</dbReference>
<feature type="chain" id="PRO_5030677110" description="Sugar lactone lactonase YvrE" evidence="1">
    <location>
        <begin position="25"/>
        <end position="307"/>
    </location>
</feature>
<comment type="caution">
    <text evidence="2">The sequence shown here is derived from an EMBL/GenBank/DDBJ whole genome shotgun (WGS) entry which is preliminary data.</text>
</comment>
<keyword evidence="1" id="KW-0732">Signal</keyword>
<dbReference type="EMBL" id="MWIP01000009">
    <property type="protein sequence ID" value="KAF1686018.1"/>
    <property type="molecule type" value="Genomic_DNA"/>
</dbReference>
<dbReference type="AlphaFoldDB" id="A0A7V8GLQ8"/>
<name>A0A7V8GLQ8_9GAMM</name>
<dbReference type="InterPro" id="IPR015943">
    <property type="entry name" value="WD40/YVTN_repeat-like_dom_sf"/>
</dbReference>
<sequence>MNASIRTRALAAAAALALAGPVLADTAPAHAAGVAAVPLWEATGLLAPESVVFDAGRDRFYVSNMATWGEGAVPGDGFVSLLDGQGRVLEREWVTGLENPKGLALANGRLYVADDDDLVEIDPDAGAILARHAPADGPGRFNDCTADPDGNVYVFSGRLDTVFRLAGGRFEPWAEVDTARTGKPNGLRAERDRLLLGSWVVPGPDGDQEGHISTVAYADRALGRIGTVPIGHIDGIEPDGLGGYTVTDWTRGHVIHLTADGEPTRLFTLPKGAADHHYVVDRQLLVVPLLLDHAVRAYRWAPDPGRD</sequence>
<evidence type="ECO:0000256" key="1">
    <source>
        <dbReference type="SAM" id="SignalP"/>
    </source>
</evidence>
<reference evidence="2 3" key="1">
    <citation type="submission" date="2017-10" db="EMBL/GenBank/DDBJ databases">
        <title>Whole genome sequencing of Pseudoxanthomonas broegbernensis DSM 12573(T).</title>
        <authorList>
            <person name="Kumar S."/>
            <person name="Bansal K."/>
            <person name="Kaur A."/>
            <person name="Patil P."/>
            <person name="Sharma S."/>
            <person name="Patil P.B."/>
        </authorList>
    </citation>
    <scope>NUCLEOTIDE SEQUENCE [LARGE SCALE GENOMIC DNA]</scope>
    <source>
        <strain evidence="2 3">DSM 12573</strain>
    </source>
</reference>
<proteinExistence type="predicted"/>
<feature type="signal peptide" evidence="1">
    <location>
        <begin position="1"/>
        <end position="24"/>
    </location>
</feature>
<evidence type="ECO:0000313" key="3">
    <source>
        <dbReference type="Proteomes" id="UP000462066"/>
    </source>
</evidence>
<keyword evidence="3" id="KW-1185">Reference proteome</keyword>
<dbReference type="Proteomes" id="UP000462066">
    <property type="component" value="Unassembled WGS sequence"/>
</dbReference>
<evidence type="ECO:0000313" key="2">
    <source>
        <dbReference type="EMBL" id="KAF1686018.1"/>
    </source>
</evidence>
<gene>
    <name evidence="2" type="ORF">B1992_09960</name>
</gene>
<protein>
    <recommendedName>
        <fullName evidence="4">Sugar lactone lactonase YvrE</fullName>
    </recommendedName>
</protein>
<evidence type="ECO:0008006" key="4">
    <source>
        <dbReference type="Google" id="ProtNLM"/>
    </source>
</evidence>